<keyword evidence="4" id="KW-1185">Reference proteome</keyword>
<evidence type="ECO:0000313" key="3">
    <source>
        <dbReference type="EMBL" id="MBP2258179.1"/>
    </source>
</evidence>
<dbReference type="PANTHER" id="PTHR30590">
    <property type="entry name" value="INNER MEMBRANE PROTEIN"/>
    <property type="match status" value="1"/>
</dbReference>
<dbReference type="InterPro" id="IPR052529">
    <property type="entry name" value="Bact_Transport_Assoc"/>
</dbReference>
<sequence length="397" mass="46115">MRATTKRIGFIDGIRGWALFGILLANLLIFQYGIFGKDEISYFDLSSSNLFSYYFVKLFIENSFMPIFTFLFGYSLILMRNSLKKRQLRVKWHLFRRFIMLIVLGVLHSTFLWEGDILLSYGMMGILLLLFVNRKPKTLLIWAILLLSFITVGSFFETEEDIALTTDGKMETYLNQTTNIYSSGSYSEIKYHRNHKDPMELDGEEAALMLLAIPLVMLPMFFIGMHAAHKKWLVNPLKNRNKYKTGMIMLIPIGLILKATFYIKESIHWLVDLSYLGDITLAIGYICLFAFVYGKFFGSRFVIGFENLGKLSLTNYIMQTIICTFIFYGYGLGLFAKMGVTFSIVLGIIIFRLQLYASTLYLKYFKQGPLEWLLRIFIYFKAPTKKRLRTEKAYKNG</sequence>
<gene>
    <name evidence="3" type="ORF">J2Z81_002150</name>
</gene>
<organism evidence="3 4">
    <name type="scientific">Virgibacillus alimentarius</name>
    <dbReference type="NCBI Taxonomy" id="698769"/>
    <lineage>
        <taxon>Bacteria</taxon>
        <taxon>Bacillati</taxon>
        <taxon>Bacillota</taxon>
        <taxon>Bacilli</taxon>
        <taxon>Bacillales</taxon>
        <taxon>Bacillaceae</taxon>
        <taxon>Virgibacillus</taxon>
    </lineage>
</organism>
<feature type="transmembrane region" description="Helical" evidence="1">
    <location>
        <begin position="139"/>
        <end position="156"/>
    </location>
</feature>
<evidence type="ECO:0000256" key="1">
    <source>
        <dbReference type="SAM" id="Phobius"/>
    </source>
</evidence>
<feature type="transmembrane region" description="Helical" evidence="1">
    <location>
        <begin position="342"/>
        <end position="362"/>
    </location>
</feature>
<keyword evidence="1" id="KW-0472">Membrane</keyword>
<protein>
    <recommendedName>
        <fullName evidence="2">DUF418 domain-containing protein</fullName>
    </recommendedName>
</protein>
<feature type="domain" description="DUF418" evidence="2">
    <location>
        <begin position="228"/>
        <end position="380"/>
    </location>
</feature>
<evidence type="ECO:0000259" key="2">
    <source>
        <dbReference type="Pfam" id="PF04235"/>
    </source>
</evidence>
<name>A0ABS4S9J5_9BACI</name>
<proteinExistence type="predicted"/>
<feature type="transmembrane region" description="Helical" evidence="1">
    <location>
        <begin position="16"/>
        <end position="34"/>
    </location>
</feature>
<feature type="transmembrane region" description="Helical" evidence="1">
    <location>
        <begin position="316"/>
        <end position="336"/>
    </location>
</feature>
<keyword evidence="1" id="KW-1133">Transmembrane helix</keyword>
<comment type="caution">
    <text evidence="3">The sequence shown here is derived from an EMBL/GenBank/DDBJ whole genome shotgun (WGS) entry which is preliminary data.</text>
</comment>
<dbReference type="EMBL" id="JAGIKX010000021">
    <property type="protein sequence ID" value="MBP2258179.1"/>
    <property type="molecule type" value="Genomic_DNA"/>
</dbReference>
<feature type="transmembrane region" description="Helical" evidence="1">
    <location>
        <begin position="246"/>
        <end position="263"/>
    </location>
</feature>
<evidence type="ECO:0000313" key="4">
    <source>
        <dbReference type="Proteomes" id="UP001519294"/>
    </source>
</evidence>
<reference evidence="3 4" key="1">
    <citation type="submission" date="2021-03" db="EMBL/GenBank/DDBJ databases">
        <title>Genomic Encyclopedia of Type Strains, Phase IV (KMG-IV): sequencing the most valuable type-strain genomes for metagenomic binning, comparative biology and taxonomic classification.</title>
        <authorList>
            <person name="Goeker M."/>
        </authorList>
    </citation>
    <scope>NUCLEOTIDE SEQUENCE [LARGE SCALE GENOMIC DNA]</scope>
    <source>
        <strain evidence="3 4">DSM 25790</strain>
    </source>
</reference>
<keyword evidence="1" id="KW-0812">Transmembrane</keyword>
<dbReference type="Pfam" id="PF04235">
    <property type="entry name" value="DUF418"/>
    <property type="match status" value="1"/>
</dbReference>
<feature type="transmembrane region" description="Helical" evidence="1">
    <location>
        <begin position="206"/>
        <end position="225"/>
    </location>
</feature>
<feature type="transmembrane region" description="Helical" evidence="1">
    <location>
        <begin position="94"/>
        <end position="111"/>
    </location>
</feature>
<accession>A0ABS4S9J5</accession>
<dbReference type="Proteomes" id="UP001519294">
    <property type="component" value="Unassembled WGS sequence"/>
</dbReference>
<dbReference type="InterPro" id="IPR007349">
    <property type="entry name" value="DUF418"/>
</dbReference>
<dbReference type="PANTHER" id="PTHR30590:SF2">
    <property type="entry name" value="INNER MEMBRANE PROTEIN"/>
    <property type="match status" value="1"/>
</dbReference>
<dbReference type="RefSeq" id="WP_226371321.1">
    <property type="nucleotide sequence ID" value="NZ_JAGIKX010000021.1"/>
</dbReference>
<feature type="transmembrane region" description="Helical" evidence="1">
    <location>
        <begin position="54"/>
        <end position="74"/>
    </location>
</feature>
<feature type="transmembrane region" description="Helical" evidence="1">
    <location>
        <begin position="117"/>
        <end position="132"/>
    </location>
</feature>
<feature type="transmembrane region" description="Helical" evidence="1">
    <location>
        <begin position="275"/>
        <end position="296"/>
    </location>
</feature>